<dbReference type="GO" id="GO:0004527">
    <property type="term" value="F:exonuclease activity"/>
    <property type="evidence" value="ECO:0007669"/>
    <property type="project" value="UniProtKB-KW"/>
</dbReference>
<dbReference type="InterPro" id="IPR032466">
    <property type="entry name" value="Metal_Hydrolase"/>
</dbReference>
<dbReference type="SUPFAM" id="SSF51556">
    <property type="entry name" value="Metallo-dependent hydrolases"/>
    <property type="match status" value="1"/>
</dbReference>
<name>A0ABP0KL59_9DINO</name>
<organism evidence="2 3">
    <name type="scientific">Durusdinium trenchii</name>
    <dbReference type="NCBI Taxonomy" id="1381693"/>
    <lineage>
        <taxon>Eukaryota</taxon>
        <taxon>Sar</taxon>
        <taxon>Alveolata</taxon>
        <taxon>Dinophyceae</taxon>
        <taxon>Suessiales</taxon>
        <taxon>Symbiodiniaceae</taxon>
        <taxon>Durusdinium</taxon>
    </lineage>
</organism>
<gene>
    <name evidence="2" type="ORF">SCF082_LOCUS17723</name>
</gene>
<dbReference type="Proteomes" id="UP001642464">
    <property type="component" value="Unassembled WGS sequence"/>
</dbReference>
<protein>
    <submittedName>
        <fullName evidence="2">3'-5' ssDNA/RNA exonuclease TatD (DNase TatD)</fullName>
    </submittedName>
</protein>
<dbReference type="Pfam" id="PF01026">
    <property type="entry name" value="TatD_DNase"/>
    <property type="match status" value="1"/>
</dbReference>
<dbReference type="EMBL" id="CAXAMM010011769">
    <property type="protein sequence ID" value="CAK9026958.1"/>
    <property type="molecule type" value="Genomic_DNA"/>
</dbReference>
<keyword evidence="2" id="KW-0540">Nuclease</keyword>
<evidence type="ECO:0000256" key="1">
    <source>
        <dbReference type="ARBA" id="ARBA00022801"/>
    </source>
</evidence>
<dbReference type="InterPro" id="IPR001130">
    <property type="entry name" value="TatD-like"/>
</dbReference>
<dbReference type="PROSITE" id="PS01091">
    <property type="entry name" value="TATD_3"/>
    <property type="match status" value="1"/>
</dbReference>
<sequence>MVKAFAKLNCFFSFSASILHIPKHAAALKAVPEERLLLETDSPDQLPRSLRGGVAPNGEEVLADDKGQALNEPCWLPLVLEAAAMHRQVPEVQLAEVTARNAERLFRRGFLHGERVFGGLRWVQGPQLGVRNLGHSKASLGCAWA</sequence>
<evidence type="ECO:0000313" key="3">
    <source>
        <dbReference type="Proteomes" id="UP001642464"/>
    </source>
</evidence>
<keyword evidence="2" id="KW-0269">Exonuclease</keyword>
<keyword evidence="3" id="KW-1185">Reference proteome</keyword>
<evidence type="ECO:0000313" key="2">
    <source>
        <dbReference type="EMBL" id="CAK9026958.1"/>
    </source>
</evidence>
<comment type="caution">
    <text evidence="2">The sequence shown here is derived from an EMBL/GenBank/DDBJ whole genome shotgun (WGS) entry which is preliminary data.</text>
</comment>
<reference evidence="2 3" key="1">
    <citation type="submission" date="2024-02" db="EMBL/GenBank/DDBJ databases">
        <authorList>
            <person name="Chen Y."/>
            <person name="Shah S."/>
            <person name="Dougan E. K."/>
            <person name="Thang M."/>
            <person name="Chan C."/>
        </authorList>
    </citation>
    <scope>NUCLEOTIDE SEQUENCE [LARGE SCALE GENOMIC DNA]</scope>
</reference>
<dbReference type="PANTHER" id="PTHR47176:SF1">
    <property type="entry name" value="OS04G0577500 PROTEIN"/>
    <property type="match status" value="1"/>
</dbReference>
<dbReference type="InterPro" id="IPR018228">
    <property type="entry name" value="DNase_TatD-rel_CS"/>
</dbReference>
<accession>A0ABP0KL59</accession>
<keyword evidence="1" id="KW-0378">Hydrolase</keyword>
<dbReference type="PANTHER" id="PTHR47176">
    <property type="entry name" value="OSJNBA0020J04.13 PROTEIN"/>
    <property type="match status" value="1"/>
</dbReference>
<proteinExistence type="predicted"/>
<dbReference type="Gene3D" id="3.20.20.140">
    <property type="entry name" value="Metal-dependent hydrolases"/>
    <property type="match status" value="1"/>
</dbReference>